<name>A0A0T7H1G1_NEOGA</name>
<sequence length="97" mass="10932">MPKASVKQIMPVSGSWFRVIGTRDNPVMEKVVFWALLKTEDTEVIVGVPREEIGVIGAVDGWLEDVAGYIEVTSEDVTRIMEHPEELAQYELVWAED</sequence>
<proteinExistence type="predicted"/>
<dbReference type="OrthoDB" id="8382012at2"/>
<protein>
    <submittedName>
        <fullName evidence="2">Uncharacterized protein</fullName>
    </submittedName>
</protein>
<dbReference type="AlphaFoldDB" id="A0A0T7H1G1"/>
<reference evidence="3 4" key="1">
    <citation type="submission" date="2014-08" db="EMBL/GenBank/DDBJ databases">
        <authorList>
            <person name="Chen Y.-H."/>
        </authorList>
    </citation>
    <scope>NUCLEOTIDE SEQUENCE [LARGE SCALE GENOMIC DNA]</scope>
</reference>
<evidence type="ECO:0000313" key="3">
    <source>
        <dbReference type="Proteomes" id="UP000039660"/>
    </source>
</evidence>
<dbReference type="Proteomes" id="UP000039660">
    <property type="component" value="Unassembled WGS sequence"/>
</dbReference>
<dbReference type="EMBL" id="CCRH01000021">
    <property type="protein sequence ID" value="CDZ40451.1"/>
    <property type="molecule type" value="Genomic_DNA"/>
</dbReference>
<dbReference type="Proteomes" id="UP000046176">
    <property type="component" value="Unassembled WGS sequence"/>
</dbReference>
<organism evidence="2 3">
    <name type="scientific">Neorhizobium galegae bv. officinalis</name>
    <dbReference type="NCBI Taxonomy" id="323656"/>
    <lineage>
        <taxon>Bacteria</taxon>
        <taxon>Pseudomonadati</taxon>
        <taxon>Pseudomonadota</taxon>
        <taxon>Alphaproteobacteria</taxon>
        <taxon>Hyphomicrobiales</taxon>
        <taxon>Rhizobiaceae</taxon>
        <taxon>Rhizobium/Agrobacterium group</taxon>
        <taxon>Neorhizobium</taxon>
    </lineage>
</organism>
<evidence type="ECO:0000313" key="4">
    <source>
        <dbReference type="Proteomes" id="UP000046176"/>
    </source>
</evidence>
<dbReference type="EMBL" id="CCRK01000015">
    <property type="protein sequence ID" value="CDZ53257.1"/>
    <property type="molecule type" value="Genomic_DNA"/>
</dbReference>
<accession>A0A0T7H1G1</accession>
<evidence type="ECO:0000313" key="2">
    <source>
        <dbReference type="EMBL" id="CDZ53257.1"/>
    </source>
</evidence>
<gene>
    <name evidence="1" type="ORF">NGAL_HAMBI1145_53950</name>
    <name evidence="2" type="ORF">NGAL_HAMBI1189_49080</name>
</gene>
<evidence type="ECO:0000313" key="1">
    <source>
        <dbReference type="EMBL" id="CDZ40451.1"/>
    </source>
</evidence>
<dbReference type="RefSeq" id="WP_046608908.1">
    <property type="nucleotide sequence ID" value="NZ_CCRH01000021.1"/>
</dbReference>